<protein>
    <recommendedName>
        <fullName evidence="2">Universal stress protein</fullName>
    </recommendedName>
</protein>
<proteinExistence type="inferred from homology"/>
<dbReference type="PANTHER" id="PTHR46268:SF6">
    <property type="entry name" value="UNIVERSAL STRESS PROTEIN UP12"/>
    <property type="match status" value="1"/>
</dbReference>
<dbReference type="Proteomes" id="UP000295055">
    <property type="component" value="Unassembled WGS sequence"/>
</dbReference>
<sequence>MYKKILVPIDLLEDDLNSNIIKHVEDLATLGKPEIHFFSVIPSVELFFGIEVAILPESHKNSAERATLAMRALEEVIKDTKIPSSQITCQVSIGSAKDEILDYAKTINADLIVVGSHHPSTSTYLLGSTASAIVRHAQTSVFVVR</sequence>
<dbReference type="RefSeq" id="WP_132495754.1">
    <property type="nucleotide sequence ID" value="NZ_JAWQER010000130.1"/>
</dbReference>
<accession>A0A4R3NQB6</accession>
<dbReference type="PIRSF" id="PIRSF006276">
    <property type="entry name" value="UspA"/>
    <property type="match status" value="1"/>
</dbReference>
<dbReference type="Gene3D" id="3.40.50.620">
    <property type="entry name" value="HUPs"/>
    <property type="match status" value="1"/>
</dbReference>
<dbReference type="PANTHER" id="PTHR46268">
    <property type="entry name" value="STRESS RESPONSE PROTEIN NHAX"/>
    <property type="match status" value="1"/>
</dbReference>
<gene>
    <name evidence="4" type="ORF">EC835_102493</name>
</gene>
<dbReference type="InterPro" id="IPR006016">
    <property type="entry name" value="UspA"/>
</dbReference>
<dbReference type="CDD" id="cd00293">
    <property type="entry name" value="USP-like"/>
    <property type="match status" value="1"/>
</dbReference>
<evidence type="ECO:0000313" key="5">
    <source>
        <dbReference type="Proteomes" id="UP000295055"/>
    </source>
</evidence>
<reference evidence="4 5" key="1">
    <citation type="submission" date="2019-03" db="EMBL/GenBank/DDBJ databases">
        <title>Genomic analyses of the natural microbiome of Caenorhabditis elegans.</title>
        <authorList>
            <person name="Samuel B."/>
        </authorList>
    </citation>
    <scope>NUCLEOTIDE SEQUENCE [LARGE SCALE GENOMIC DNA]</scope>
    <source>
        <strain evidence="4 5">JUb102</strain>
    </source>
</reference>
<comment type="subcellular location">
    <subcellularLocation>
        <location evidence="2">Cytoplasm</location>
    </subcellularLocation>
</comment>
<dbReference type="Pfam" id="PF00582">
    <property type="entry name" value="Usp"/>
    <property type="match status" value="1"/>
</dbReference>
<keyword evidence="2" id="KW-0963">Cytoplasm</keyword>
<feature type="domain" description="UspA" evidence="3">
    <location>
        <begin position="1"/>
        <end position="145"/>
    </location>
</feature>
<name>A0A4R3NQB6_9GAMM</name>
<dbReference type="InterPro" id="IPR006015">
    <property type="entry name" value="Universal_stress_UspA"/>
</dbReference>
<dbReference type="EMBL" id="SMAS01000002">
    <property type="protein sequence ID" value="TCT37028.1"/>
    <property type="molecule type" value="Genomic_DNA"/>
</dbReference>
<evidence type="ECO:0000259" key="3">
    <source>
        <dbReference type="Pfam" id="PF00582"/>
    </source>
</evidence>
<dbReference type="InterPro" id="IPR014729">
    <property type="entry name" value="Rossmann-like_a/b/a_fold"/>
</dbReference>
<dbReference type="PRINTS" id="PR01438">
    <property type="entry name" value="UNVRSLSTRESS"/>
</dbReference>
<dbReference type="SUPFAM" id="SSF52402">
    <property type="entry name" value="Adenine nucleotide alpha hydrolases-like"/>
    <property type="match status" value="1"/>
</dbReference>
<dbReference type="GO" id="GO:0005737">
    <property type="term" value="C:cytoplasm"/>
    <property type="evidence" value="ECO:0007669"/>
    <property type="project" value="UniProtKB-SubCell"/>
</dbReference>
<evidence type="ECO:0000313" key="4">
    <source>
        <dbReference type="EMBL" id="TCT37028.1"/>
    </source>
</evidence>
<organism evidence="4 5">
    <name type="scientific">Providencia alcalifaciens</name>
    <dbReference type="NCBI Taxonomy" id="126385"/>
    <lineage>
        <taxon>Bacteria</taxon>
        <taxon>Pseudomonadati</taxon>
        <taxon>Pseudomonadota</taxon>
        <taxon>Gammaproteobacteria</taxon>
        <taxon>Enterobacterales</taxon>
        <taxon>Morganellaceae</taxon>
        <taxon>Providencia</taxon>
    </lineage>
</organism>
<dbReference type="OrthoDB" id="9792500at2"/>
<dbReference type="AlphaFoldDB" id="A0A4R3NQB6"/>
<evidence type="ECO:0000256" key="1">
    <source>
        <dbReference type="ARBA" id="ARBA00008791"/>
    </source>
</evidence>
<comment type="caution">
    <text evidence="4">The sequence shown here is derived from an EMBL/GenBank/DDBJ whole genome shotgun (WGS) entry which is preliminary data.</text>
</comment>
<evidence type="ECO:0000256" key="2">
    <source>
        <dbReference type="PIRNR" id="PIRNR006276"/>
    </source>
</evidence>
<comment type="similarity">
    <text evidence="1 2">Belongs to the universal stress protein A family.</text>
</comment>